<keyword evidence="4" id="KW-0132">Cell division</keyword>
<feature type="region of interest" description="Disordered" evidence="10">
    <location>
        <begin position="1187"/>
        <end position="1254"/>
    </location>
</feature>
<evidence type="ECO:0000256" key="5">
    <source>
        <dbReference type="ARBA" id="ARBA00022701"/>
    </source>
</evidence>
<dbReference type="GO" id="GO:0090307">
    <property type="term" value="P:mitotic spindle assembly"/>
    <property type="evidence" value="ECO:0007669"/>
    <property type="project" value="TreeGrafter"/>
</dbReference>
<feature type="compositionally biased region" description="Polar residues" evidence="10">
    <location>
        <begin position="621"/>
        <end position="638"/>
    </location>
</feature>
<dbReference type="GO" id="GO:0008017">
    <property type="term" value="F:microtubule binding"/>
    <property type="evidence" value="ECO:0007669"/>
    <property type="project" value="TreeGrafter"/>
</dbReference>
<feature type="region of interest" description="Disordered" evidence="10">
    <location>
        <begin position="575"/>
        <end position="732"/>
    </location>
</feature>
<feature type="compositionally biased region" description="Pro residues" evidence="10">
    <location>
        <begin position="282"/>
        <end position="294"/>
    </location>
</feature>
<comment type="similarity">
    <text evidence="2">Belongs to the CLASP family.</text>
</comment>
<keyword evidence="6" id="KW-0677">Repeat</keyword>
<organism evidence="12 13">
    <name type="scientific">Neocallimastix californiae</name>
    <dbReference type="NCBI Taxonomy" id="1754190"/>
    <lineage>
        <taxon>Eukaryota</taxon>
        <taxon>Fungi</taxon>
        <taxon>Fungi incertae sedis</taxon>
        <taxon>Chytridiomycota</taxon>
        <taxon>Chytridiomycota incertae sedis</taxon>
        <taxon>Neocallimastigomycetes</taxon>
        <taxon>Neocallimastigales</taxon>
        <taxon>Neocallimastigaceae</taxon>
        <taxon>Neocallimastix</taxon>
    </lineage>
</organism>
<feature type="compositionally biased region" description="Low complexity" evidence="10">
    <location>
        <begin position="1187"/>
        <end position="1196"/>
    </location>
</feature>
<dbReference type="SUPFAM" id="SSF48371">
    <property type="entry name" value="ARM repeat"/>
    <property type="match status" value="2"/>
</dbReference>
<dbReference type="GO" id="GO:0005881">
    <property type="term" value="C:cytoplasmic microtubule"/>
    <property type="evidence" value="ECO:0007669"/>
    <property type="project" value="TreeGrafter"/>
</dbReference>
<dbReference type="GO" id="GO:0005815">
    <property type="term" value="C:microtubule organizing center"/>
    <property type="evidence" value="ECO:0007669"/>
    <property type="project" value="TreeGrafter"/>
</dbReference>
<keyword evidence="8" id="KW-0206">Cytoskeleton</keyword>
<evidence type="ECO:0000256" key="2">
    <source>
        <dbReference type="ARBA" id="ARBA00009549"/>
    </source>
</evidence>
<dbReference type="OrthoDB" id="46159at2759"/>
<feature type="repeat" description="HEAT" evidence="9">
    <location>
        <begin position="1493"/>
        <end position="1531"/>
    </location>
</feature>
<dbReference type="PANTHER" id="PTHR21567">
    <property type="entry name" value="CLASP"/>
    <property type="match status" value="1"/>
</dbReference>
<dbReference type="GO" id="GO:0051301">
    <property type="term" value="P:cell division"/>
    <property type="evidence" value="ECO:0007669"/>
    <property type="project" value="UniProtKB-KW"/>
</dbReference>
<keyword evidence="7" id="KW-0131">Cell cycle</keyword>
<evidence type="ECO:0000256" key="6">
    <source>
        <dbReference type="ARBA" id="ARBA00022737"/>
    </source>
</evidence>
<dbReference type="PANTHER" id="PTHR21567:SF9">
    <property type="entry name" value="CLIP-ASSOCIATING PROTEIN"/>
    <property type="match status" value="1"/>
</dbReference>
<protein>
    <submittedName>
        <fullName evidence="12">ARM repeat-containing protein</fullName>
    </submittedName>
</protein>
<dbReference type="GO" id="GO:1990023">
    <property type="term" value="C:mitotic spindle midzone"/>
    <property type="evidence" value="ECO:0007669"/>
    <property type="project" value="TreeGrafter"/>
</dbReference>
<evidence type="ECO:0000256" key="3">
    <source>
        <dbReference type="ARBA" id="ARBA00022490"/>
    </source>
</evidence>
<feature type="region of interest" description="Disordered" evidence="10">
    <location>
        <begin position="798"/>
        <end position="852"/>
    </location>
</feature>
<feature type="region of interest" description="Disordered" evidence="10">
    <location>
        <begin position="238"/>
        <end position="310"/>
    </location>
</feature>
<feature type="compositionally biased region" description="Low complexity" evidence="10">
    <location>
        <begin position="1235"/>
        <end position="1254"/>
    </location>
</feature>
<gene>
    <name evidence="12" type="ORF">LY90DRAFT_706967</name>
</gene>
<feature type="region of interest" description="Disordered" evidence="10">
    <location>
        <begin position="759"/>
        <end position="781"/>
    </location>
</feature>
<evidence type="ECO:0000256" key="8">
    <source>
        <dbReference type="ARBA" id="ARBA00023212"/>
    </source>
</evidence>
<evidence type="ECO:0000313" key="13">
    <source>
        <dbReference type="Proteomes" id="UP000193920"/>
    </source>
</evidence>
<feature type="compositionally biased region" description="Low complexity" evidence="10">
    <location>
        <begin position="246"/>
        <end position="262"/>
    </location>
</feature>
<dbReference type="SMART" id="SM01349">
    <property type="entry name" value="TOG"/>
    <property type="match status" value="1"/>
</dbReference>
<dbReference type="Proteomes" id="UP000193920">
    <property type="component" value="Unassembled WGS sequence"/>
</dbReference>
<dbReference type="InterPro" id="IPR011989">
    <property type="entry name" value="ARM-like"/>
</dbReference>
<keyword evidence="5" id="KW-0493">Microtubule</keyword>
<keyword evidence="3" id="KW-0963">Cytoplasm</keyword>
<comment type="subcellular location">
    <subcellularLocation>
        <location evidence="1">Cytoplasm</location>
        <location evidence="1">Cytoskeleton</location>
        <location evidence="1">Spindle</location>
    </subcellularLocation>
</comment>
<feature type="compositionally biased region" description="Polar residues" evidence="10">
    <location>
        <begin position="263"/>
        <end position="279"/>
    </location>
</feature>
<dbReference type="Pfam" id="PF12348">
    <property type="entry name" value="CLASP_N"/>
    <property type="match status" value="1"/>
</dbReference>
<dbReference type="InterPro" id="IPR024395">
    <property type="entry name" value="CLASP_N_dom"/>
</dbReference>
<dbReference type="PROSITE" id="PS50077">
    <property type="entry name" value="HEAT_REPEAT"/>
    <property type="match status" value="1"/>
</dbReference>
<feature type="compositionally biased region" description="Low complexity" evidence="10">
    <location>
        <begin position="798"/>
        <end position="817"/>
    </location>
</feature>
<dbReference type="InterPro" id="IPR034085">
    <property type="entry name" value="TOG"/>
</dbReference>
<feature type="compositionally biased region" description="Polar residues" evidence="10">
    <location>
        <begin position="660"/>
        <end position="685"/>
    </location>
</feature>
<evidence type="ECO:0000256" key="4">
    <source>
        <dbReference type="ARBA" id="ARBA00022618"/>
    </source>
</evidence>
<dbReference type="Gene3D" id="1.25.10.10">
    <property type="entry name" value="Leucine-rich Repeat Variant"/>
    <property type="match status" value="3"/>
</dbReference>
<dbReference type="InterPro" id="IPR016024">
    <property type="entry name" value="ARM-type_fold"/>
</dbReference>
<dbReference type="GO" id="GO:1902903">
    <property type="term" value="P:regulation of supramolecular fiber organization"/>
    <property type="evidence" value="ECO:0007669"/>
    <property type="project" value="UniProtKB-ARBA"/>
</dbReference>
<reference evidence="12 13" key="1">
    <citation type="submission" date="2016-08" db="EMBL/GenBank/DDBJ databases">
        <title>A Parts List for Fungal Cellulosomes Revealed by Comparative Genomics.</title>
        <authorList>
            <consortium name="DOE Joint Genome Institute"/>
            <person name="Haitjema C.H."/>
            <person name="Gilmore S.P."/>
            <person name="Henske J.K."/>
            <person name="Solomon K.V."/>
            <person name="De Groot R."/>
            <person name="Kuo A."/>
            <person name="Mondo S.J."/>
            <person name="Salamov A.A."/>
            <person name="Labutti K."/>
            <person name="Zhao Z."/>
            <person name="Chiniquy J."/>
            <person name="Barry K."/>
            <person name="Brewer H.M."/>
            <person name="Purvine S.O."/>
            <person name="Wright A.T."/>
            <person name="Boxma B."/>
            <person name="Van Alen T."/>
            <person name="Hackstein J.H."/>
            <person name="Baker S.E."/>
            <person name="Grigoriev I.V."/>
            <person name="O'Malley M.A."/>
        </authorList>
    </citation>
    <scope>NUCLEOTIDE SEQUENCE [LARGE SCALE GENOMIC DNA]</scope>
    <source>
        <strain evidence="12 13">G1</strain>
    </source>
</reference>
<feature type="domain" description="TOG" evidence="11">
    <location>
        <begin position="342"/>
        <end position="582"/>
    </location>
</feature>
<sequence length="1562" mass="178359">MDDILEKFLNSAGNNVTFDMKVKAIQDLDEMIFESNYLKNINLFEKIIEVSAKHLKSTQYKTTYVILIFLSHMNQYLSQNQNMALYFRIYIPYLYAIALERLGDSKEKVRELTAVYILEVMQLASYFPRENFNILIEKEFRTALATTKFFRVKEQLILLVVESYKTIQEFQVQHYIPNIVQALEDSNEVVRISSKDAIINILKYSQNRPEVIRQIKKELIKNKIRQAIIDSIFNQVTVPEDESRSESSPISKSRSINSNMSSPHLSPGSNPIDNVSGLGQKTPPPSYPPPPPPQKAMSSPAPGINNNSISSSPVNSNVIFKFPGKRTVPQDVNTVPINSEKEYENALSNMVPVFLEKESENNWEKRERFMKQIRGMIRGGASDFDRNCKIIKIMLEHILKTTHSLRTTLAITAIGTVIEMAENYKTQMDSIAEAVVANLLDLTSQTKKLIATSSTQGIYIILRNVSYNPKILNLFFNALSDKNANTRSSAILFIGVMFEEMLKSENSKAFLQRTGGIDLIEKCIKKSLQDANPSVRETSRSIYVLYNDHYKDRANTLLNTLDITTRKVLMRALNSNGGATSANSSSVGSPKVRRARLVSSPVPPEQRRPNSSLGMRGKSQPVLSSPKSSNSLGTPKFSTNSIRNVGNGNNNTEGSNHTTRPNGSMSPQRVQISIKTNRKASNSFGSNPTSPRTSMSPSSSFGGNSKSNNNNNNNNNNTNNKNSNNNSHSVGLGRIENSSLLQSMNQALNNSNFSKSKLMHVDSTNSSSSSSSSLNKMDMKDNDDQDLMMTKLELKQQKLAQLQQQQQKQQHQLQQHKPIQKERENPSSPIRKNRQRLPSSSSSSPSSERDEQEILSPIAIEILTKLKDIDWKVRINGLKDLLNYITSSEYEPSEKLSKTYLSLFRDPSPYILNVIFKPELIQPVIERRFVTLDKLIPKIYSVIEPPDDKTGEFDDISKTAYDAIVWLKSKIRKEVILDSLLMCILSWLVEIVDRSPDRDEIQRYFSQKNNYNVALEELMELLLRREDNNSINNVYIITLIQSLQKLNPTSYDDVMSEYAENIQYIILKRIHNNDYDLSDIEREFIEKELSSQPKNKFRESHLFDVNNLAFNDPQSKLLSEETVPEGFSDLTISRNTSSASMKADAEMTEDNYSESSSIINELVSKTWNNQSEPDSLKDSLNTTITNNTETNVANTTALSKNKSEISDEQSTPKLKTEDININDSNNHNNDHSNENNKTNSTNDHNDNNNNGSVVDSNEELAFDQATIKDESTILDTFNTQKMEDEQLTSLNKQFKLLIDIIHESNEIDHDILDIKVFRRLIRYSREYPIRKENSPSSQSSKNIISIKLWNQWFKQLYYHLYQYIDNETNVKNLENFENCILLFKHLIINQTYFFAGHEKETMKALVKCRSLNIDEVCSAAEDTIETLYKEFDYEKSIEVCLELLADHEFNDRSPHYSEVDEYRPSYKGTLFMILSKLIQSVEINYLKEHSKSLLDAISEGMNDSEVEIRKAALDSLVSLYFMYNESDTTKTEKGEEFLNTINKYLTSPQKRILEIYIQRFHY</sequence>
<comment type="caution">
    <text evidence="12">The sequence shown here is derived from an EMBL/GenBank/DDBJ whole genome shotgun (WGS) entry which is preliminary data.</text>
</comment>
<dbReference type="GO" id="GO:0031110">
    <property type="term" value="P:regulation of microtubule polymerization or depolymerization"/>
    <property type="evidence" value="ECO:0007669"/>
    <property type="project" value="UniProtKB-ARBA"/>
</dbReference>
<feature type="compositionally biased region" description="Low complexity" evidence="10">
    <location>
        <begin position="639"/>
        <end position="659"/>
    </location>
</feature>
<dbReference type="EMBL" id="MCOG01000240">
    <property type="protein sequence ID" value="ORY22922.1"/>
    <property type="molecule type" value="Genomic_DNA"/>
</dbReference>
<evidence type="ECO:0000313" key="12">
    <source>
        <dbReference type="EMBL" id="ORY22922.1"/>
    </source>
</evidence>
<proteinExistence type="inferred from homology"/>
<feature type="compositionally biased region" description="Low complexity" evidence="10">
    <location>
        <begin position="686"/>
        <end position="727"/>
    </location>
</feature>
<dbReference type="STRING" id="1754190.A0A1Y2AKA0"/>
<feature type="compositionally biased region" description="Low complexity" evidence="10">
    <location>
        <begin position="295"/>
        <end position="310"/>
    </location>
</feature>
<keyword evidence="7" id="KW-0498">Mitosis</keyword>
<dbReference type="InterPro" id="IPR021133">
    <property type="entry name" value="HEAT_type_2"/>
</dbReference>
<feature type="compositionally biased region" description="Low complexity" evidence="10">
    <location>
        <begin position="766"/>
        <end position="776"/>
    </location>
</feature>
<evidence type="ECO:0000256" key="1">
    <source>
        <dbReference type="ARBA" id="ARBA00004186"/>
    </source>
</evidence>
<evidence type="ECO:0000259" key="11">
    <source>
        <dbReference type="SMART" id="SM01349"/>
    </source>
</evidence>
<name>A0A1Y2AKA0_9FUNG</name>
<evidence type="ECO:0000256" key="10">
    <source>
        <dbReference type="SAM" id="MobiDB-lite"/>
    </source>
</evidence>
<dbReference type="GO" id="GO:0005876">
    <property type="term" value="C:spindle microtubule"/>
    <property type="evidence" value="ECO:0007669"/>
    <property type="project" value="TreeGrafter"/>
</dbReference>
<evidence type="ECO:0000256" key="9">
    <source>
        <dbReference type="PROSITE-ProRule" id="PRU00103"/>
    </source>
</evidence>
<feature type="compositionally biased region" description="Low complexity" evidence="10">
    <location>
        <begin position="575"/>
        <end position="589"/>
    </location>
</feature>
<evidence type="ECO:0000256" key="7">
    <source>
        <dbReference type="ARBA" id="ARBA00022776"/>
    </source>
</evidence>
<keyword evidence="13" id="KW-1185">Reference proteome</keyword>
<accession>A0A1Y2AKA0</accession>